<evidence type="ECO:0008006" key="4">
    <source>
        <dbReference type="Google" id="ProtNLM"/>
    </source>
</evidence>
<proteinExistence type="predicted"/>
<keyword evidence="1" id="KW-0812">Transmembrane</keyword>
<evidence type="ECO:0000256" key="1">
    <source>
        <dbReference type="SAM" id="Phobius"/>
    </source>
</evidence>
<sequence length="544" mass="61202">MKKTVKIITAAVVLCLLGFIYYYITLPAINIHSKNFWFFMIGGLIFISIAIGLLRIKKLKEQEKQLLKYNPAAFIKQSKFITISATIIGAFLIVFIVGAILSSPIVNAKKYRQLITIENGDFQEDIQQISYSEIPLLDRASATLLGSRKMGSMVEYVSQFEVAGHYTQINYKNQPVRVTPLEYGSLFKWLSNRSQGIPAYIMIDMATQEVECVKLSEGIKYTDSEHFGRNIYRYLRFRYPTYIFDDLKFEIDDNGTPYWICPAKDFTIGLFGGEKIKNVVLVNAVTGEHTNYKINEVPTWVDQVYDASLLTSYYNFYGSLQHGYLNTLFSQKDCLQTTEGYNYIALEDDVWVYTGVTSVGGDESLVGFVLMNQRTSETKYYAISGAKEYSAMGSAEGKVQHLGYNATFPLLLNIANEPTYVLTLKDSAGLVKSYAMVNIEQYTIVAIGDTITSCEKNYVSQLKDKNITSVDASSFLQAYGTIEKIAQGVVDGNSHYYIMLTGNNAIFDVTVAEQLSIIRYNVGDTIKLSYQAGSDINIVEEIIE</sequence>
<dbReference type="Proteomes" id="UP000199659">
    <property type="component" value="Unassembled WGS sequence"/>
</dbReference>
<feature type="transmembrane region" description="Helical" evidence="1">
    <location>
        <begin position="80"/>
        <end position="101"/>
    </location>
</feature>
<gene>
    <name evidence="2" type="ORF">SAMN05661086_02402</name>
</gene>
<dbReference type="STRING" id="37658.SAMN05661086_02402"/>
<keyword evidence="1" id="KW-0472">Membrane</keyword>
<keyword evidence="3" id="KW-1185">Reference proteome</keyword>
<organism evidence="2 3">
    <name type="scientific">Anaeromicropila populeti</name>
    <dbReference type="NCBI Taxonomy" id="37658"/>
    <lineage>
        <taxon>Bacteria</taxon>
        <taxon>Bacillati</taxon>
        <taxon>Bacillota</taxon>
        <taxon>Clostridia</taxon>
        <taxon>Lachnospirales</taxon>
        <taxon>Lachnospiraceae</taxon>
        <taxon>Anaeromicropila</taxon>
    </lineage>
</organism>
<dbReference type="RefSeq" id="WP_092561089.1">
    <property type="nucleotide sequence ID" value="NZ_FOYZ01000009.1"/>
</dbReference>
<name>A0A1I6KGG9_9FIRM</name>
<dbReference type="EMBL" id="FOYZ01000009">
    <property type="protein sequence ID" value="SFR90345.1"/>
    <property type="molecule type" value="Genomic_DNA"/>
</dbReference>
<feature type="transmembrane region" description="Helical" evidence="1">
    <location>
        <begin position="36"/>
        <end position="56"/>
    </location>
</feature>
<dbReference type="OrthoDB" id="3169575at2"/>
<keyword evidence="1" id="KW-1133">Transmembrane helix</keyword>
<dbReference type="AlphaFoldDB" id="A0A1I6KGG9"/>
<accession>A0A1I6KGG9</accession>
<reference evidence="2 3" key="1">
    <citation type="submission" date="2016-10" db="EMBL/GenBank/DDBJ databases">
        <authorList>
            <person name="de Groot N.N."/>
        </authorList>
    </citation>
    <scope>NUCLEOTIDE SEQUENCE [LARGE SCALE GENOMIC DNA]</scope>
    <source>
        <strain evidence="2 3">743A</strain>
    </source>
</reference>
<protein>
    <recommendedName>
        <fullName evidence="4">CvpA family protein</fullName>
    </recommendedName>
</protein>
<feature type="transmembrane region" description="Helical" evidence="1">
    <location>
        <begin position="7"/>
        <end position="24"/>
    </location>
</feature>
<evidence type="ECO:0000313" key="3">
    <source>
        <dbReference type="Proteomes" id="UP000199659"/>
    </source>
</evidence>
<evidence type="ECO:0000313" key="2">
    <source>
        <dbReference type="EMBL" id="SFR90345.1"/>
    </source>
</evidence>